<dbReference type="PANTHER" id="PTHR45138">
    <property type="entry name" value="REGULATORY COMPONENTS OF SENSORY TRANSDUCTION SYSTEM"/>
    <property type="match status" value="1"/>
</dbReference>
<feature type="transmembrane region" description="Helical" evidence="1">
    <location>
        <begin position="140"/>
        <end position="165"/>
    </location>
</feature>
<feature type="transmembrane region" description="Helical" evidence="1">
    <location>
        <begin position="177"/>
        <end position="201"/>
    </location>
</feature>
<dbReference type="OrthoDB" id="23692at2"/>
<dbReference type="eggNOG" id="COG3706">
    <property type="taxonomic scope" value="Bacteria"/>
</dbReference>
<dbReference type="InterPro" id="IPR043128">
    <property type="entry name" value="Rev_trsase/Diguanyl_cyclase"/>
</dbReference>
<proteinExistence type="predicted"/>
<dbReference type="STRING" id="1449976.KALB_7330"/>
<dbReference type="InterPro" id="IPR029787">
    <property type="entry name" value="Nucleotide_cyclase"/>
</dbReference>
<evidence type="ECO:0000313" key="3">
    <source>
        <dbReference type="EMBL" id="AHI00688.1"/>
    </source>
</evidence>
<dbReference type="PATRIC" id="fig|1449976.3.peg.7363"/>
<gene>
    <name evidence="3" type="ORF">KALB_7330</name>
</gene>
<dbReference type="EMBL" id="CP007155">
    <property type="protein sequence ID" value="AHI00688.1"/>
    <property type="molecule type" value="Genomic_DNA"/>
</dbReference>
<reference evidence="3 4" key="1">
    <citation type="journal article" date="2014" name="BMC Genomics">
        <title>Complete genome sequence of producer of the glycopeptide antibiotic Aculeximycin Kutzneria albida DSM 43870T, a representative of minor genus of Pseudonocardiaceae.</title>
        <authorList>
            <person name="Rebets Y."/>
            <person name="Tokovenko B."/>
            <person name="Lushchyk I."/>
            <person name="Ruckert C."/>
            <person name="Zaburannyi N."/>
            <person name="Bechthold A."/>
            <person name="Kalinowski J."/>
            <person name="Luzhetskyy A."/>
        </authorList>
    </citation>
    <scope>NUCLEOTIDE SEQUENCE [LARGE SCALE GENOMIC DNA]</scope>
    <source>
        <strain evidence="3">DSM 43870</strain>
    </source>
</reference>
<dbReference type="GO" id="GO:0052621">
    <property type="term" value="F:diguanylate cyclase activity"/>
    <property type="evidence" value="ECO:0007669"/>
    <property type="project" value="TreeGrafter"/>
</dbReference>
<dbReference type="NCBIfam" id="TIGR00254">
    <property type="entry name" value="GGDEF"/>
    <property type="match status" value="1"/>
</dbReference>
<feature type="transmembrane region" description="Helical" evidence="1">
    <location>
        <begin position="31"/>
        <end position="54"/>
    </location>
</feature>
<keyword evidence="1" id="KW-0812">Transmembrane</keyword>
<organism evidence="3 4">
    <name type="scientific">Kutzneria albida DSM 43870</name>
    <dbReference type="NCBI Taxonomy" id="1449976"/>
    <lineage>
        <taxon>Bacteria</taxon>
        <taxon>Bacillati</taxon>
        <taxon>Actinomycetota</taxon>
        <taxon>Actinomycetes</taxon>
        <taxon>Pseudonocardiales</taxon>
        <taxon>Pseudonocardiaceae</taxon>
        <taxon>Kutzneria</taxon>
    </lineage>
</organism>
<dbReference type="HOGENOM" id="CLU_000445_11_0_11"/>
<dbReference type="InterPro" id="IPR000160">
    <property type="entry name" value="GGDEF_dom"/>
</dbReference>
<dbReference type="SUPFAM" id="SSF55073">
    <property type="entry name" value="Nucleotide cyclase"/>
    <property type="match status" value="1"/>
</dbReference>
<dbReference type="SMART" id="SM00267">
    <property type="entry name" value="GGDEF"/>
    <property type="match status" value="1"/>
</dbReference>
<protein>
    <recommendedName>
        <fullName evidence="2">GGDEF domain-containing protein</fullName>
    </recommendedName>
</protein>
<evidence type="ECO:0000259" key="2">
    <source>
        <dbReference type="PROSITE" id="PS50887"/>
    </source>
</evidence>
<dbReference type="Gene3D" id="3.30.70.270">
    <property type="match status" value="1"/>
</dbReference>
<keyword evidence="1" id="KW-1133">Transmembrane helix</keyword>
<keyword evidence="1" id="KW-0472">Membrane</keyword>
<sequence>MISGERAAAGKSILSTLRTDGWAIWGTSRTVVATFFGVTSLTVALSVPVLAHAVATGSELVAFGVLLTLALVQAELSRRVERVRRWIGDVPHVNVTSVWTFAGALLLPAWLAAALAVTVYTHLWLRIWSGMAHRPLHRVVFSASMIVLSCYAASAVLSATGAGRLSHDWAERSGNGAALAGAALAFALVNAGLALLGSWAVTGRSTASVLFAVDGDYGLELATLCLGGLVAAAYVFQPCLVAFVFMPLFAMHRAVLARGLELAAATDQKTGLLNAAAWHNMAAAELGRARRDNSAFGLLMVDLDHFKRVNDTYGHLAGDAVLIAVATAIRAEVRDYDSVGRFGGEEFSVLLPGISETDVVATAERIRHRVTTLSVEAPTELGRATIESLSASIGVAVYPHGGGDLEKLLLTADTALYKAKNTGRNKVVSLAA</sequence>
<dbReference type="PROSITE" id="PS50887">
    <property type="entry name" value="GGDEF"/>
    <property type="match status" value="1"/>
</dbReference>
<dbReference type="KEGG" id="kal:KALB_7330"/>
<dbReference type="PANTHER" id="PTHR45138:SF9">
    <property type="entry name" value="DIGUANYLATE CYCLASE DGCM-RELATED"/>
    <property type="match status" value="1"/>
</dbReference>
<keyword evidence="4" id="KW-1185">Reference proteome</keyword>
<feature type="transmembrane region" description="Helical" evidence="1">
    <location>
        <begin position="98"/>
        <end position="120"/>
    </location>
</feature>
<dbReference type="Pfam" id="PF00990">
    <property type="entry name" value="GGDEF"/>
    <property type="match status" value="1"/>
</dbReference>
<dbReference type="FunFam" id="3.30.70.270:FF:000001">
    <property type="entry name" value="Diguanylate cyclase domain protein"/>
    <property type="match status" value="1"/>
</dbReference>
<name>W5WIM5_9PSEU</name>
<evidence type="ECO:0000256" key="1">
    <source>
        <dbReference type="SAM" id="Phobius"/>
    </source>
</evidence>
<dbReference type="Proteomes" id="UP000019225">
    <property type="component" value="Chromosome"/>
</dbReference>
<dbReference type="AlphaFoldDB" id="W5WIM5"/>
<feature type="domain" description="GGDEF" evidence="2">
    <location>
        <begin position="294"/>
        <end position="432"/>
    </location>
</feature>
<dbReference type="InterPro" id="IPR050469">
    <property type="entry name" value="Diguanylate_Cyclase"/>
</dbReference>
<evidence type="ECO:0000313" key="4">
    <source>
        <dbReference type="Proteomes" id="UP000019225"/>
    </source>
</evidence>
<accession>W5WIM5</accession>
<dbReference type="CDD" id="cd01949">
    <property type="entry name" value="GGDEF"/>
    <property type="match status" value="1"/>
</dbReference>
<feature type="transmembrane region" description="Helical" evidence="1">
    <location>
        <begin position="221"/>
        <end position="250"/>
    </location>
</feature>